<comment type="caution">
    <text evidence="1">The sequence shown here is derived from an EMBL/GenBank/DDBJ whole genome shotgun (WGS) entry which is preliminary data.</text>
</comment>
<protein>
    <submittedName>
        <fullName evidence="1">Uncharacterized protein</fullName>
    </submittedName>
</protein>
<dbReference type="AlphaFoldDB" id="A0A426XK61"/>
<sequence>VIVSLTSGLDVHVKLGAYETFQWWLHINMPFNPVHRVLLEVLLQPQLDFAFAVLVMPLGSATPHLRPQLCSLLKSISLVSARKTYVKIP</sequence>
<proteinExistence type="predicted"/>
<evidence type="ECO:0000313" key="2">
    <source>
        <dbReference type="Proteomes" id="UP000287651"/>
    </source>
</evidence>
<name>A0A426XK61_ENSVE</name>
<evidence type="ECO:0000313" key="1">
    <source>
        <dbReference type="EMBL" id="RRT39856.1"/>
    </source>
</evidence>
<organism evidence="1 2">
    <name type="scientific">Ensete ventricosum</name>
    <name type="common">Abyssinian banana</name>
    <name type="synonym">Musa ensete</name>
    <dbReference type="NCBI Taxonomy" id="4639"/>
    <lineage>
        <taxon>Eukaryota</taxon>
        <taxon>Viridiplantae</taxon>
        <taxon>Streptophyta</taxon>
        <taxon>Embryophyta</taxon>
        <taxon>Tracheophyta</taxon>
        <taxon>Spermatophyta</taxon>
        <taxon>Magnoliopsida</taxon>
        <taxon>Liliopsida</taxon>
        <taxon>Zingiberales</taxon>
        <taxon>Musaceae</taxon>
        <taxon>Ensete</taxon>
    </lineage>
</organism>
<gene>
    <name evidence="1" type="ORF">B296_00057282</name>
</gene>
<dbReference type="Proteomes" id="UP000287651">
    <property type="component" value="Unassembled WGS sequence"/>
</dbReference>
<reference evidence="1 2" key="1">
    <citation type="journal article" date="2014" name="Agronomy (Basel)">
        <title>A Draft Genome Sequence for Ensete ventricosum, the Drought-Tolerant Tree Against Hunger.</title>
        <authorList>
            <person name="Harrison J."/>
            <person name="Moore K.A."/>
            <person name="Paszkiewicz K."/>
            <person name="Jones T."/>
            <person name="Grant M."/>
            <person name="Ambacheew D."/>
            <person name="Muzemil S."/>
            <person name="Studholme D.J."/>
        </authorList>
    </citation>
    <scope>NUCLEOTIDE SEQUENCE [LARGE SCALE GENOMIC DNA]</scope>
</reference>
<dbReference type="EMBL" id="AMZH03019824">
    <property type="protein sequence ID" value="RRT39856.1"/>
    <property type="molecule type" value="Genomic_DNA"/>
</dbReference>
<accession>A0A426XK61</accession>
<feature type="non-terminal residue" evidence="1">
    <location>
        <position position="1"/>
    </location>
</feature>